<dbReference type="GO" id="GO:0050660">
    <property type="term" value="F:flavin adenine dinucleotide binding"/>
    <property type="evidence" value="ECO:0007669"/>
    <property type="project" value="InterPro"/>
</dbReference>
<comment type="similarity">
    <text evidence="2 10">Belongs to the acyl-CoA dehydrogenase family.</text>
</comment>
<evidence type="ECO:0000256" key="9">
    <source>
        <dbReference type="ARBA" id="ARBA00069043"/>
    </source>
</evidence>
<feature type="domain" description="Acyl-CoA oxidase/dehydrogenase middle" evidence="12">
    <location>
        <begin position="162"/>
        <end position="269"/>
    </location>
</feature>
<dbReference type="InterPro" id="IPR013786">
    <property type="entry name" value="AcylCoA_DH/ox_N"/>
</dbReference>
<dbReference type="Pfam" id="PF00441">
    <property type="entry name" value="Acyl-CoA_dh_1"/>
    <property type="match status" value="1"/>
</dbReference>
<evidence type="ECO:0000256" key="1">
    <source>
        <dbReference type="ARBA" id="ARBA00001974"/>
    </source>
</evidence>
<evidence type="ECO:0000313" key="16">
    <source>
        <dbReference type="Proteomes" id="UP000190460"/>
    </source>
</evidence>
<dbReference type="Pfam" id="PF02771">
    <property type="entry name" value="Acyl-CoA_dh_N"/>
    <property type="match status" value="1"/>
</dbReference>
<dbReference type="PANTHER" id="PTHR42803:SF1">
    <property type="entry name" value="BROAD-SPECIFICITY LINEAR ACYL-COA DEHYDROGENASE FADE5"/>
    <property type="match status" value="1"/>
</dbReference>
<dbReference type="Pfam" id="PF02770">
    <property type="entry name" value="Acyl-CoA_dh_M"/>
    <property type="match status" value="1"/>
</dbReference>
<dbReference type="Proteomes" id="UP000190460">
    <property type="component" value="Unassembled WGS sequence"/>
</dbReference>
<proteinExistence type="inferred from homology"/>
<dbReference type="SUPFAM" id="SSF56645">
    <property type="entry name" value="Acyl-CoA dehydrogenase NM domain-like"/>
    <property type="match status" value="1"/>
</dbReference>
<evidence type="ECO:0000256" key="10">
    <source>
        <dbReference type="RuleBase" id="RU362125"/>
    </source>
</evidence>
<gene>
    <name evidence="15" type="ORF">SAMN02745130_00709</name>
</gene>
<dbReference type="InterPro" id="IPR052166">
    <property type="entry name" value="Diverse_Acyl-CoA_DH"/>
</dbReference>
<reference evidence="15 16" key="1">
    <citation type="submission" date="2017-02" db="EMBL/GenBank/DDBJ databases">
        <authorList>
            <person name="Peterson S.W."/>
        </authorList>
    </citation>
    <scope>NUCLEOTIDE SEQUENCE [LARGE SCALE GENOMIC DNA]</scope>
    <source>
        <strain evidence="15 16">ATCC 49788</strain>
    </source>
</reference>
<dbReference type="InterPro" id="IPR037069">
    <property type="entry name" value="AcylCoA_DH/ox_N_sf"/>
</dbReference>
<dbReference type="InterPro" id="IPR046373">
    <property type="entry name" value="Acyl-CoA_Oxase/DH_mid-dom_sf"/>
</dbReference>
<keyword evidence="16" id="KW-1185">Reference proteome</keyword>
<dbReference type="GO" id="GO:0016627">
    <property type="term" value="F:oxidoreductase activity, acting on the CH-CH group of donors"/>
    <property type="evidence" value="ECO:0007669"/>
    <property type="project" value="InterPro"/>
</dbReference>
<dbReference type="RefSeq" id="WP_078921186.1">
    <property type="nucleotide sequence ID" value="NZ_FUYB01000002.1"/>
</dbReference>
<dbReference type="InterPro" id="IPR009100">
    <property type="entry name" value="AcylCoA_DH/oxidase_NM_dom_sf"/>
</dbReference>
<dbReference type="STRING" id="92487.SAMN02745130_00709"/>
<evidence type="ECO:0000256" key="8">
    <source>
        <dbReference type="ARBA" id="ARBA00066694"/>
    </source>
</evidence>
<evidence type="ECO:0000256" key="2">
    <source>
        <dbReference type="ARBA" id="ARBA00009347"/>
    </source>
</evidence>
<feature type="domain" description="Acetyl-CoA dehydrogenase-like C-terminal" evidence="14">
    <location>
        <begin position="466"/>
        <end position="590"/>
    </location>
</feature>
<dbReference type="PANTHER" id="PTHR42803">
    <property type="entry name" value="ACYL-COA DEHYDROGENASE"/>
    <property type="match status" value="1"/>
</dbReference>
<name>A0A1T4VZG9_9GAMM</name>
<protein>
    <recommendedName>
        <fullName evidence="9">3-methylmercaptopropionyl-CoA dehydrogenase</fullName>
        <ecNumber evidence="8">1.3.99.41</ecNumber>
    </recommendedName>
</protein>
<evidence type="ECO:0000256" key="6">
    <source>
        <dbReference type="ARBA" id="ARBA00051388"/>
    </source>
</evidence>
<organism evidence="15 16">
    <name type="scientific">Thiothrix eikelboomii</name>
    <dbReference type="NCBI Taxonomy" id="92487"/>
    <lineage>
        <taxon>Bacteria</taxon>
        <taxon>Pseudomonadati</taxon>
        <taxon>Pseudomonadota</taxon>
        <taxon>Gammaproteobacteria</taxon>
        <taxon>Thiotrichales</taxon>
        <taxon>Thiotrichaceae</taxon>
        <taxon>Thiothrix</taxon>
    </lineage>
</organism>
<keyword evidence="3 10" id="KW-0285">Flavoprotein</keyword>
<dbReference type="OrthoDB" id="9764895at2"/>
<evidence type="ECO:0000256" key="3">
    <source>
        <dbReference type="ARBA" id="ARBA00022630"/>
    </source>
</evidence>
<evidence type="ECO:0000256" key="4">
    <source>
        <dbReference type="ARBA" id="ARBA00022827"/>
    </source>
</evidence>
<evidence type="ECO:0000259" key="12">
    <source>
        <dbReference type="Pfam" id="PF02770"/>
    </source>
</evidence>
<comment type="function">
    <text evidence="7">Involved in the assimilation of dimethylsulphoniopropionate (DMSP), an important compound in the fixation of carbon in marine phytoplankton, by mediating the conversion of 3-(methylthio)propanoyl-CoA (MMPA-CoA) to 3-(methylthio)acryloyl-CoA (MTA-CoA).</text>
</comment>
<evidence type="ECO:0000256" key="5">
    <source>
        <dbReference type="ARBA" id="ARBA00023002"/>
    </source>
</evidence>
<comment type="catalytic activity">
    <reaction evidence="6">
        <text>3-(methylsulfanyl)propanoyl-CoA + oxidized [electron-transfer flavoprotein] + H(+) = 3-(methylsulfanyl)acryloyl-CoA + reduced [electron-transfer flavoprotein]</text>
        <dbReference type="Rhea" id="RHEA:52612"/>
        <dbReference type="Rhea" id="RHEA-COMP:10685"/>
        <dbReference type="Rhea" id="RHEA-COMP:10686"/>
        <dbReference type="ChEBI" id="CHEBI:15378"/>
        <dbReference type="ChEBI" id="CHEBI:57692"/>
        <dbReference type="ChEBI" id="CHEBI:58307"/>
        <dbReference type="ChEBI" id="CHEBI:82815"/>
        <dbReference type="ChEBI" id="CHEBI:84994"/>
        <dbReference type="EC" id="1.3.99.41"/>
    </reaction>
    <physiologicalReaction direction="left-to-right" evidence="6">
        <dbReference type="Rhea" id="RHEA:52613"/>
    </physiologicalReaction>
</comment>
<dbReference type="AlphaFoldDB" id="A0A1T4VZG9"/>
<feature type="domain" description="Acyl-CoA dehydrogenase/oxidase C-terminal" evidence="11">
    <location>
        <begin position="284"/>
        <end position="449"/>
    </location>
</feature>
<dbReference type="EC" id="1.3.99.41" evidence="8"/>
<dbReference type="InterPro" id="IPR036250">
    <property type="entry name" value="AcylCo_DH-like_C"/>
</dbReference>
<keyword evidence="5 10" id="KW-0560">Oxidoreductase</keyword>
<dbReference type="InterPro" id="IPR006091">
    <property type="entry name" value="Acyl-CoA_Oxase/DH_mid-dom"/>
</dbReference>
<evidence type="ECO:0000259" key="11">
    <source>
        <dbReference type="Pfam" id="PF00441"/>
    </source>
</evidence>
<comment type="cofactor">
    <cofactor evidence="1 10">
        <name>FAD</name>
        <dbReference type="ChEBI" id="CHEBI:57692"/>
    </cofactor>
</comment>
<dbReference type="InterPro" id="IPR009075">
    <property type="entry name" value="AcylCo_DH/oxidase_C"/>
</dbReference>
<keyword evidence="4 10" id="KW-0274">FAD</keyword>
<evidence type="ECO:0000313" key="15">
    <source>
        <dbReference type="EMBL" id="SKA70347.1"/>
    </source>
</evidence>
<evidence type="ECO:0000259" key="13">
    <source>
        <dbReference type="Pfam" id="PF02771"/>
    </source>
</evidence>
<dbReference type="FunFam" id="2.40.110.10:FF:000031">
    <property type="entry name" value="Acyl-CoA dehydrogenase, putative"/>
    <property type="match status" value="1"/>
</dbReference>
<dbReference type="EMBL" id="FUYB01000002">
    <property type="protein sequence ID" value="SKA70347.1"/>
    <property type="molecule type" value="Genomic_DNA"/>
</dbReference>
<dbReference type="Pfam" id="PF12806">
    <property type="entry name" value="Acyl-CoA_dh_C"/>
    <property type="match status" value="1"/>
</dbReference>
<dbReference type="Gene3D" id="1.20.140.10">
    <property type="entry name" value="Butyryl-CoA Dehydrogenase, subunit A, domain 3"/>
    <property type="match status" value="1"/>
</dbReference>
<dbReference type="Gene3D" id="1.10.540.10">
    <property type="entry name" value="Acyl-CoA dehydrogenase/oxidase, N-terminal domain"/>
    <property type="match status" value="1"/>
</dbReference>
<accession>A0A1T4VZG9</accession>
<sequence>MYAYQAPLRDMQFILHTIAGLEEIASLPNCEDVSAELVSAVLEEAGKFAAGVLAPLNQSGDRQGCRLEQGVVHTPEGWQAAYDQFRDAGWVGLALPQEYGGQGLPKLVSTPVWEMWFSTNMAFAMLPQLNVSQAEALQIAASLEQKQTWLTKVVSGEWASTMNLTEPQAGSDLAATRTRAVPEADGTYKLFGQKIFISYGEHELTPNIVHLVLARLPDAPAGVKGLSLFIVPKYLLDAEGKPSTRNDVRCIAIEHKMGIHGSPTCTLSYGDEGGAIGYLVGEANRGLATMFIMMNEARFGVGVQGVGLAERAYQYALNYARTRVQGRDAITGESGQPILCHPDVQRAILSMRARVMAMRSLLYTAAGWFDLAHHHPDPVIADQYRRYVDLLMPVAKGWCTEVGNEVCDDAIQVFGGMGFVEETGIAQYFRDARIITIYEGTTGIQANDLIGRKILREQGATLYELIAEMQQTEPALAHSAALTQLALPFKTLLTDLKTASDWIVNQDQAQQAQVLAAATPFLYLLGTVCGAWQLARLALAAATKQADSSFDPAYCQSLIELTQFYFHSFGVQASAYAATVRQAGESLIAFDFAQA</sequence>
<dbReference type="SUPFAM" id="SSF47203">
    <property type="entry name" value="Acyl-CoA dehydrogenase C-terminal domain-like"/>
    <property type="match status" value="1"/>
</dbReference>
<dbReference type="InterPro" id="IPR025878">
    <property type="entry name" value="Acyl-CoA_dh-like_C_dom"/>
</dbReference>
<evidence type="ECO:0000256" key="7">
    <source>
        <dbReference type="ARBA" id="ARBA00058683"/>
    </source>
</evidence>
<evidence type="ECO:0000259" key="14">
    <source>
        <dbReference type="Pfam" id="PF12806"/>
    </source>
</evidence>
<dbReference type="Gene3D" id="2.40.110.10">
    <property type="entry name" value="Butyryl-CoA Dehydrogenase, subunit A, domain 2"/>
    <property type="match status" value="1"/>
</dbReference>
<feature type="domain" description="Acyl-CoA dehydrogenase/oxidase N-terminal" evidence="13">
    <location>
        <begin position="40"/>
        <end position="157"/>
    </location>
</feature>